<proteinExistence type="predicted"/>
<comment type="caution">
    <text evidence="1">The sequence shown here is derived from an EMBL/GenBank/DDBJ whole genome shotgun (WGS) entry which is preliminary data.</text>
</comment>
<organism evidence="1 2">
    <name type="scientific">Allacma fusca</name>
    <dbReference type="NCBI Taxonomy" id="39272"/>
    <lineage>
        <taxon>Eukaryota</taxon>
        <taxon>Metazoa</taxon>
        <taxon>Ecdysozoa</taxon>
        <taxon>Arthropoda</taxon>
        <taxon>Hexapoda</taxon>
        <taxon>Collembola</taxon>
        <taxon>Symphypleona</taxon>
        <taxon>Sminthuridae</taxon>
        <taxon>Allacma</taxon>
    </lineage>
</organism>
<sequence length="110" mass="12403">MDDCNGERASFYRKEDILSETLILEKRERFGGKMIVVGAMSSGGVYRVPPKVNVNAQYYMDKVLRPLLEDGIAQLYVEDSAKVFVHHNAARSHTAGLTEQYAQNLQARPK</sequence>
<dbReference type="AlphaFoldDB" id="A0A8J2LCQ3"/>
<evidence type="ECO:0000313" key="2">
    <source>
        <dbReference type="Proteomes" id="UP000708208"/>
    </source>
</evidence>
<protein>
    <submittedName>
        <fullName evidence="1">Uncharacterized protein</fullName>
    </submittedName>
</protein>
<name>A0A8J2LCQ3_9HEXA</name>
<accession>A0A8J2LCQ3</accession>
<dbReference type="OrthoDB" id="10006939at2759"/>
<gene>
    <name evidence="1" type="ORF">AFUS01_LOCUS40269</name>
</gene>
<keyword evidence="2" id="KW-1185">Reference proteome</keyword>
<evidence type="ECO:0000313" key="1">
    <source>
        <dbReference type="EMBL" id="CAG7830469.1"/>
    </source>
</evidence>
<reference evidence="1" key="1">
    <citation type="submission" date="2021-06" db="EMBL/GenBank/DDBJ databases">
        <authorList>
            <person name="Hodson N. C."/>
            <person name="Mongue J. A."/>
            <person name="Jaron S. K."/>
        </authorList>
    </citation>
    <scope>NUCLEOTIDE SEQUENCE</scope>
</reference>
<dbReference type="EMBL" id="CAJVCH010555980">
    <property type="protein sequence ID" value="CAG7830469.1"/>
    <property type="molecule type" value="Genomic_DNA"/>
</dbReference>
<dbReference type="Proteomes" id="UP000708208">
    <property type="component" value="Unassembled WGS sequence"/>
</dbReference>